<dbReference type="AlphaFoldDB" id="I7MAH6"/>
<dbReference type="GO" id="GO:0006751">
    <property type="term" value="P:glutathione catabolic process"/>
    <property type="evidence" value="ECO:0007669"/>
    <property type="project" value="InterPro"/>
</dbReference>
<dbReference type="GO" id="GO:0061928">
    <property type="term" value="F:glutathione specific gamma-glutamylcyclotransferase activity"/>
    <property type="evidence" value="ECO:0007669"/>
    <property type="project" value="UniProtKB-EC"/>
</dbReference>
<keyword evidence="2" id="KW-0456">Lyase</keyword>
<proteinExistence type="predicted"/>
<evidence type="ECO:0000313" key="4">
    <source>
        <dbReference type="Proteomes" id="UP000009168"/>
    </source>
</evidence>
<evidence type="ECO:0000313" key="3">
    <source>
        <dbReference type="EMBL" id="EAS04610.2"/>
    </source>
</evidence>
<dbReference type="InterPro" id="IPR006840">
    <property type="entry name" value="ChaC"/>
</dbReference>
<dbReference type="GeneID" id="7829958"/>
<accession>I7MAH6</accession>
<dbReference type="PANTHER" id="PTHR12192:SF2">
    <property type="entry name" value="GLUTATHIONE-SPECIFIC GAMMA-GLUTAMYLCYCLOTRANSFERASE 2"/>
    <property type="match status" value="1"/>
</dbReference>
<evidence type="ECO:0000256" key="1">
    <source>
        <dbReference type="ARBA" id="ARBA00012344"/>
    </source>
</evidence>
<dbReference type="eggNOG" id="KOG3182">
    <property type="taxonomic scope" value="Eukaryota"/>
</dbReference>
<reference evidence="4" key="1">
    <citation type="journal article" date="2006" name="PLoS Biol.">
        <title>Macronuclear genome sequence of the ciliate Tetrahymena thermophila, a model eukaryote.</title>
        <authorList>
            <person name="Eisen J.A."/>
            <person name="Coyne R.S."/>
            <person name="Wu M."/>
            <person name="Wu D."/>
            <person name="Thiagarajan M."/>
            <person name="Wortman J.R."/>
            <person name="Badger J.H."/>
            <person name="Ren Q."/>
            <person name="Amedeo P."/>
            <person name="Jones K.M."/>
            <person name="Tallon L.J."/>
            <person name="Delcher A.L."/>
            <person name="Salzberg S.L."/>
            <person name="Silva J.C."/>
            <person name="Haas B.J."/>
            <person name="Majoros W.H."/>
            <person name="Farzad M."/>
            <person name="Carlton J.M."/>
            <person name="Smith R.K. Jr."/>
            <person name="Garg J."/>
            <person name="Pearlman R.E."/>
            <person name="Karrer K.M."/>
            <person name="Sun L."/>
            <person name="Manning G."/>
            <person name="Elde N.C."/>
            <person name="Turkewitz A.P."/>
            <person name="Asai D.J."/>
            <person name="Wilkes D.E."/>
            <person name="Wang Y."/>
            <person name="Cai H."/>
            <person name="Collins K."/>
            <person name="Stewart B.A."/>
            <person name="Lee S.R."/>
            <person name="Wilamowska K."/>
            <person name="Weinberg Z."/>
            <person name="Ruzzo W.L."/>
            <person name="Wloga D."/>
            <person name="Gaertig J."/>
            <person name="Frankel J."/>
            <person name="Tsao C.-C."/>
            <person name="Gorovsky M.A."/>
            <person name="Keeling P.J."/>
            <person name="Waller R.F."/>
            <person name="Patron N.J."/>
            <person name="Cherry J.M."/>
            <person name="Stover N.A."/>
            <person name="Krieger C.J."/>
            <person name="del Toro C."/>
            <person name="Ryder H.F."/>
            <person name="Williamson S.C."/>
            <person name="Barbeau R.A."/>
            <person name="Hamilton E.P."/>
            <person name="Orias E."/>
        </authorList>
    </citation>
    <scope>NUCLEOTIDE SEQUENCE [LARGE SCALE GENOMIC DNA]</scope>
    <source>
        <strain evidence="4">SB210</strain>
    </source>
</reference>
<protein>
    <recommendedName>
        <fullName evidence="1">glutathione-specific gamma-glutamylcyclotransferase</fullName>
        <ecNumber evidence="1">4.3.2.7</ecNumber>
    </recommendedName>
</protein>
<dbReference type="OrthoDB" id="1933483at2759"/>
<sequence>MLVKIHQNKVFNIKYNFLRFFPYCNKIQIYKKMNTDNQNQESVQKPEWDENLGIWKNSKAAGQSTLPDPLWIFGYGSLCYKPGDMKYVEERNGYIKHYTRRFWQKSCDHRGTPENPGLVCTLLSEEEWQTYGDNYENGIVYGKVFRIDEKDKEEVLNELDFREKGGYSQIILDVYFQDFDENQSGNQVQKVQALLYKGNVDNPNFLQDKDIRGCIKKQAEIISKSIGPSGKNIEYLIKYYQYLQSIDKVDRYMEELVQLATQVISSDQDSCSKS</sequence>
<dbReference type="EMBL" id="GG662443">
    <property type="protein sequence ID" value="EAS04610.2"/>
    <property type="molecule type" value="Genomic_DNA"/>
</dbReference>
<dbReference type="Pfam" id="PF04752">
    <property type="entry name" value="ChaC"/>
    <property type="match status" value="1"/>
</dbReference>
<dbReference type="InParanoid" id="I7MAH6"/>
<organism evidence="3 4">
    <name type="scientific">Tetrahymena thermophila (strain SB210)</name>
    <dbReference type="NCBI Taxonomy" id="312017"/>
    <lineage>
        <taxon>Eukaryota</taxon>
        <taxon>Sar</taxon>
        <taxon>Alveolata</taxon>
        <taxon>Ciliophora</taxon>
        <taxon>Intramacronucleata</taxon>
        <taxon>Oligohymenophorea</taxon>
        <taxon>Hymenostomatida</taxon>
        <taxon>Tetrahymenina</taxon>
        <taxon>Tetrahymenidae</taxon>
        <taxon>Tetrahymena</taxon>
    </lineage>
</organism>
<dbReference type="CDD" id="cd06661">
    <property type="entry name" value="GGCT_like"/>
    <property type="match status" value="1"/>
</dbReference>
<gene>
    <name evidence="3" type="ORF">TTHERM_00239310</name>
</gene>
<keyword evidence="4" id="KW-1185">Reference proteome</keyword>
<name>I7MAH6_TETTS</name>
<dbReference type="Gene3D" id="3.10.490.10">
    <property type="entry name" value="Gamma-glutamyl cyclotransferase-like"/>
    <property type="match status" value="1"/>
</dbReference>
<dbReference type="PANTHER" id="PTHR12192">
    <property type="entry name" value="CATION TRANSPORT PROTEIN CHAC-RELATED"/>
    <property type="match status" value="1"/>
</dbReference>
<dbReference type="RefSeq" id="XP_001024855.2">
    <property type="nucleotide sequence ID" value="XM_001024855.2"/>
</dbReference>
<dbReference type="EC" id="4.3.2.7" evidence="1"/>
<dbReference type="STRING" id="312017.I7MAH6"/>
<dbReference type="InterPro" id="IPR036568">
    <property type="entry name" value="GGCT-like_sf"/>
</dbReference>
<evidence type="ECO:0000256" key="2">
    <source>
        <dbReference type="ARBA" id="ARBA00023239"/>
    </source>
</evidence>
<dbReference type="Proteomes" id="UP000009168">
    <property type="component" value="Unassembled WGS sequence"/>
</dbReference>
<dbReference type="KEGG" id="tet:TTHERM_00239310"/>
<dbReference type="InterPro" id="IPR013024">
    <property type="entry name" value="GGCT-like"/>
</dbReference>
<dbReference type="SUPFAM" id="SSF110857">
    <property type="entry name" value="Gamma-glutamyl cyclotransferase-like"/>
    <property type="match status" value="1"/>
</dbReference>
<dbReference type="GO" id="GO:0005737">
    <property type="term" value="C:cytoplasm"/>
    <property type="evidence" value="ECO:0007669"/>
    <property type="project" value="TreeGrafter"/>
</dbReference>